<dbReference type="Proteomes" id="UP000682733">
    <property type="component" value="Unassembled WGS sequence"/>
</dbReference>
<protein>
    <submittedName>
        <fullName evidence="1">Uncharacterized protein</fullName>
    </submittedName>
</protein>
<comment type="caution">
    <text evidence="1">The sequence shown here is derived from an EMBL/GenBank/DDBJ whole genome shotgun (WGS) entry which is preliminary data.</text>
</comment>
<reference evidence="1" key="1">
    <citation type="submission" date="2021-02" db="EMBL/GenBank/DDBJ databases">
        <authorList>
            <person name="Nowell W R."/>
        </authorList>
    </citation>
    <scope>NUCLEOTIDE SEQUENCE</scope>
</reference>
<organism evidence="1 2">
    <name type="scientific">Didymodactylos carnosus</name>
    <dbReference type="NCBI Taxonomy" id="1234261"/>
    <lineage>
        <taxon>Eukaryota</taxon>
        <taxon>Metazoa</taxon>
        <taxon>Spiralia</taxon>
        <taxon>Gnathifera</taxon>
        <taxon>Rotifera</taxon>
        <taxon>Eurotatoria</taxon>
        <taxon>Bdelloidea</taxon>
        <taxon>Philodinida</taxon>
        <taxon>Philodinidae</taxon>
        <taxon>Didymodactylos</taxon>
    </lineage>
</organism>
<proteinExistence type="predicted"/>
<gene>
    <name evidence="1" type="ORF">TMI583_LOCUS46452</name>
</gene>
<accession>A0A8S2WVQ9</accession>
<sequence>MTPIISDHLQKIENNVDMTQDLEQAFTDTVNSLLVNSNLTFAQPVNNEQNFLNTMGTSSSQFQFLSSFQQELGNCNASGNNNNVHLNKIDSNNTFQTPKVVGLSMYNKSPVQSPSIVNRQPIAVNNIMNQTQSNTGTLMTVSPDMTVSAIDISTLASQLTSNFLAYITNLNQQSNTAQLPIGYLTIKL</sequence>
<evidence type="ECO:0000313" key="2">
    <source>
        <dbReference type="Proteomes" id="UP000682733"/>
    </source>
</evidence>
<evidence type="ECO:0000313" key="1">
    <source>
        <dbReference type="EMBL" id="CAF4465468.1"/>
    </source>
</evidence>
<dbReference type="EMBL" id="CAJOBA010086429">
    <property type="protein sequence ID" value="CAF4465468.1"/>
    <property type="molecule type" value="Genomic_DNA"/>
</dbReference>
<dbReference type="AlphaFoldDB" id="A0A8S2WVQ9"/>
<feature type="non-terminal residue" evidence="1">
    <location>
        <position position="1"/>
    </location>
</feature>
<name>A0A8S2WVQ9_9BILA</name>